<organism evidence="3 4">
    <name type="scientific">Fusarium oxysporum f. sp. cepae</name>
    <dbReference type="NCBI Taxonomy" id="396571"/>
    <lineage>
        <taxon>Eukaryota</taxon>
        <taxon>Fungi</taxon>
        <taxon>Dikarya</taxon>
        <taxon>Ascomycota</taxon>
        <taxon>Pezizomycotina</taxon>
        <taxon>Sordariomycetes</taxon>
        <taxon>Hypocreomycetidae</taxon>
        <taxon>Hypocreales</taxon>
        <taxon>Nectriaceae</taxon>
        <taxon>Fusarium</taxon>
        <taxon>Fusarium oxysporum species complex</taxon>
    </lineage>
</organism>
<accession>A0A3L6N284</accession>
<feature type="region of interest" description="Disordered" evidence="1">
    <location>
        <begin position="1"/>
        <end position="37"/>
    </location>
</feature>
<feature type="region of interest" description="Disordered" evidence="1">
    <location>
        <begin position="277"/>
        <end position="299"/>
    </location>
</feature>
<dbReference type="EMBL" id="MRCU01000010">
    <property type="protein sequence ID" value="RKK10915.1"/>
    <property type="molecule type" value="Genomic_DNA"/>
</dbReference>
<evidence type="ECO:0000313" key="3">
    <source>
        <dbReference type="EMBL" id="RKK10915.1"/>
    </source>
</evidence>
<evidence type="ECO:0000313" key="4">
    <source>
        <dbReference type="Proteomes" id="UP000270866"/>
    </source>
</evidence>
<feature type="domain" description="PiggyBac transposable element-derived protein" evidence="2">
    <location>
        <begin position="69"/>
        <end position="407"/>
    </location>
</feature>
<protein>
    <recommendedName>
        <fullName evidence="2">PiggyBac transposable element-derived protein domain-containing protein</fullName>
    </recommendedName>
</protein>
<gene>
    <name evidence="3" type="ORF">BFJ65_g14909</name>
</gene>
<dbReference type="Pfam" id="PF13843">
    <property type="entry name" value="DDE_Tnp_1_7"/>
    <property type="match status" value="1"/>
</dbReference>
<feature type="compositionally biased region" description="Basic and acidic residues" evidence="1">
    <location>
        <begin position="1"/>
        <end position="25"/>
    </location>
</feature>
<comment type="caution">
    <text evidence="3">The sequence shown here is derived from an EMBL/GenBank/DDBJ whole genome shotgun (WGS) entry which is preliminary data.</text>
</comment>
<evidence type="ECO:0000256" key="1">
    <source>
        <dbReference type="SAM" id="MobiDB-lite"/>
    </source>
</evidence>
<feature type="compositionally biased region" description="Basic and acidic residues" evidence="1">
    <location>
        <begin position="279"/>
        <end position="296"/>
    </location>
</feature>
<proteinExistence type="predicted"/>
<dbReference type="Proteomes" id="UP000270866">
    <property type="component" value="Unassembled WGS sequence"/>
</dbReference>
<evidence type="ECO:0000259" key="2">
    <source>
        <dbReference type="Pfam" id="PF13843"/>
    </source>
</evidence>
<dbReference type="PANTHER" id="PTHR46599">
    <property type="entry name" value="PIGGYBAC TRANSPOSABLE ELEMENT-DERIVED PROTEIN 4"/>
    <property type="match status" value="1"/>
</dbReference>
<name>A0A3L6N284_FUSOX</name>
<dbReference type="PANTHER" id="PTHR46599:SF3">
    <property type="entry name" value="PIGGYBAC TRANSPOSABLE ELEMENT-DERIVED PROTEIN 4"/>
    <property type="match status" value="1"/>
</dbReference>
<dbReference type="InterPro" id="IPR029526">
    <property type="entry name" value="PGBD"/>
</dbReference>
<reference evidence="3 4" key="1">
    <citation type="journal article" date="2018" name="Sci. Rep.">
        <title>Characterisation of pathogen-specific regions and novel effector candidates in Fusarium oxysporum f. sp. cepae.</title>
        <authorList>
            <person name="Armitage A.D."/>
            <person name="Taylor A."/>
            <person name="Sobczyk M.K."/>
            <person name="Baxter L."/>
            <person name="Greenfield B.P."/>
            <person name="Bates H.J."/>
            <person name="Wilson F."/>
            <person name="Jackson A.C."/>
            <person name="Ott S."/>
            <person name="Harrison R.J."/>
            <person name="Clarkson J.P."/>
        </authorList>
    </citation>
    <scope>NUCLEOTIDE SEQUENCE [LARGE SCALE GENOMIC DNA]</scope>
    <source>
        <strain evidence="3 4">FoC_Fus2</strain>
    </source>
</reference>
<sequence length="425" mass="48689">MNTSSDCDKRQEVDSYDDKSFDKQHKGPCMGPKEAAGANDFPPDESRGFNFDPFIVQHRNYHISYLPTTPLDLFQLFVPKSLLWRWIEYTNSWICYLLENSVVDSWNNPLHERSQLLAWEGISTAQIYVWLGMLIYIGIHKERKLRSHWKAPRLGEQAPLHSVIKFMPYWRFQLIHRYLRPFDHTKIDENAPLPKVFQAAEEWSDHIQKVSAALFQPGSHLAVDECMVRYTGRSTATTLVKGKPTPLGFKIWVIAQAGFFIRWLWHYKGSNYSIISRGSRREGGGCSPSEKREQAGKEGASLLPLSNTSGVVLSLCKSLPTQTYHVFVDNLFSTPPLFRKLRDHGYGATGTARPNCGIHKDLKRDKALDKSGHCDYTFNEVRSIPSADNLVNQLAWKDNSLVLFITTVFRGNERTIQDHLMDNPT</sequence>
<dbReference type="AlphaFoldDB" id="A0A3L6N284"/>